<feature type="region of interest" description="Disordered" evidence="3">
    <location>
        <begin position="15"/>
        <end position="34"/>
    </location>
</feature>
<gene>
    <name evidence="4" type="ORF">FF36_04482</name>
</gene>
<dbReference type="GO" id="GO:0016614">
    <property type="term" value="F:oxidoreductase activity, acting on CH-OH group of donors"/>
    <property type="evidence" value="ECO:0007669"/>
    <property type="project" value="UniProtKB-ARBA"/>
</dbReference>
<reference evidence="5" key="1">
    <citation type="submission" date="2015-02" db="EMBL/GenBank/DDBJ databases">
        <title>Draft Genome of Frankia sp. CpI1-S.</title>
        <authorList>
            <person name="Oshone R.T."/>
            <person name="Ngom M."/>
            <person name="Ghodhbane-Gtari F."/>
            <person name="Gtari M."/>
            <person name="Morris K."/>
            <person name="Thomas K."/>
            <person name="Sen A."/>
            <person name="Tisa L.S."/>
        </authorList>
    </citation>
    <scope>NUCLEOTIDE SEQUENCE [LARGE SCALE GENOMIC DNA]</scope>
    <source>
        <strain evidence="5">CpI1-S</strain>
    </source>
</reference>
<dbReference type="InterPro" id="IPR002347">
    <property type="entry name" value="SDR_fam"/>
</dbReference>
<dbReference type="SUPFAM" id="SSF51735">
    <property type="entry name" value="NAD(P)-binding Rossmann-fold domains"/>
    <property type="match status" value="1"/>
</dbReference>
<dbReference type="PANTHER" id="PTHR48107:SF7">
    <property type="entry name" value="RE15974P"/>
    <property type="match status" value="1"/>
</dbReference>
<comment type="similarity">
    <text evidence="1">Belongs to the short-chain dehydrogenases/reductases (SDR) family.</text>
</comment>
<proteinExistence type="inferred from homology"/>
<evidence type="ECO:0000313" key="5">
    <source>
        <dbReference type="Proteomes" id="UP000032545"/>
    </source>
</evidence>
<dbReference type="PRINTS" id="PR00080">
    <property type="entry name" value="SDRFAMILY"/>
</dbReference>
<dbReference type="Pfam" id="PF13561">
    <property type="entry name" value="adh_short_C2"/>
    <property type="match status" value="1"/>
</dbReference>
<keyword evidence="5" id="KW-1185">Reference proteome</keyword>
<evidence type="ECO:0000256" key="3">
    <source>
        <dbReference type="SAM" id="MobiDB-lite"/>
    </source>
</evidence>
<keyword evidence="2 4" id="KW-0560">Oxidoreductase</keyword>
<accession>A0A0D8BAQ2</accession>
<comment type="caution">
    <text evidence="4">The sequence shown here is derived from an EMBL/GenBank/DDBJ whole genome shotgun (WGS) entry which is preliminary data.</text>
</comment>
<dbReference type="AlphaFoldDB" id="A0A0D8BAQ2"/>
<organism evidence="4 5">
    <name type="scientific">Frankia torreyi</name>
    <dbReference type="NCBI Taxonomy" id="1856"/>
    <lineage>
        <taxon>Bacteria</taxon>
        <taxon>Bacillati</taxon>
        <taxon>Actinomycetota</taxon>
        <taxon>Actinomycetes</taxon>
        <taxon>Frankiales</taxon>
        <taxon>Frankiaceae</taxon>
        <taxon>Frankia</taxon>
    </lineage>
</organism>
<dbReference type="PANTHER" id="PTHR48107">
    <property type="entry name" value="NADPH-DEPENDENT ALDEHYDE REDUCTASE-LIKE PROTEIN, CHLOROPLASTIC-RELATED"/>
    <property type="match status" value="1"/>
</dbReference>
<dbReference type="PRINTS" id="PR00081">
    <property type="entry name" value="GDHRDH"/>
</dbReference>
<evidence type="ECO:0000313" key="4">
    <source>
        <dbReference type="EMBL" id="KJE21251.1"/>
    </source>
</evidence>
<evidence type="ECO:0000256" key="2">
    <source>
        <dbReference type="ARBA" id="ARBA00023002"/>
    </source>
</evidence>
<evidence type="ECO:0000256" key="1">
    <source>
        <dbReference type="ARBA" id="ARBA00006484"/>
    </source>
</evidence>
<reference evidence="4 5" key="2">
    <citation type="journal article" date="2016" name="Genome Announc.">
        <title>Permanent Draft Genome Sequences for Two Variants of Frankia sp. Strain CpI1, the First Frankia Strain Isolated from Root Nodules of Comptonia peregrina.</title>
        <authorList>
            <person name="Oshone R."/>
            <person name="Hurst S.G.IV."/>
            <person name="Abebe-Akele F."/>
            <person name="Simpson S."/>
            <person name="Morris K."/>
            <person name="Thomas W.K."/>
            <person name="Tisa L.S."/>
        </authorList>
    </citation>
    <scope>NUCLEOTIDE SEQUENCE [LARGE SCALE GENOMIC DNA]</scope>
    <source>
        <strain evidence="5">CpI1-S</strain>
    </source>
</reference>
<sequence>MSDFSVALMSSAPIESADSASRPPTAPAPPAAVRDPYASPLAGKVAVVTAASRGIGRAVARRLAADGAAVIVNWHTSASAAREVVAGIVDTGGRAVAVRADLGDRGGPETLFAAAEEAFGGVDILVNNAGIGAVAPTADVDEDTFDRLFAVNVRGTFLALRLAARRLRDGGRIVNISTGYTRATFPNVGVYAGTKAAVEQMARSLSRELGPRRITVNTVLPGLVDTDGLSADVRANLDAFVAATPLGRIGEARDIADIVAFLAGDDARWVTGQAIVAAGGLV</sequence>
<dbReference type="PATRIC" id="fig|1502723.3.peg.4416"/>
<name>A0A0D8BAQ2_9ACTN</name>
<dbReference type="Gene3D" id="3.40.50.720">
    <property type="entry name" value="NAD(P)-binding Rossmann-like Domain"/>
    <property type="match status" value="1"/>
</dbReference>
<dbReference type="InterPro" id="IPR036291">
    <property type="entry name" value="NAD(P)-bd_dom_sf"/>
</dbReference>
<dbReference type="EMBL" id="JYFN01000041">
    <property type="protein sequence ID" value="KJE21251.1"/>
    <property type="molecule type" value="Genomic_DNA"/>
</dbReference>
<protein>
    <recommendedName>
        <fullName evidence="6">3-oxoacyl-[acyl-carrier-protein] reductase</fullName>
    </recommendedName>
</protein>
<dbReference type="FunFam" id="3.40.50.720:FF:000084">
    <property type="entry name" value="Short-chain dehydrogenase reductase"/>
    <property type="match status" value="1"/>
</dbReference>
<evidence type="ECO:0008006" key="6">
    <source>
        <dbReference type="Google" id="ProtNLM"/>
    </source>
</evidence>
<dbReference type="Proteomes" id="UP000032545">
    <property type="component" value="Unassembled WGS sequence"/>
</dbReference>
<dbReference type="NCBIfam" id="NF005559">
    <property type="entry name" value="PRK07231.1"/>
    <property type="match status" value="1"/>
</dbReference>
<dbReference type="OrthoDB" id="3571370at2"/>